<keyword evidence="6 9" id="KW-0418">Kinase</keyword>
<dbReference type="InterPro" id="IPR020568">
    <property type="entry name" value="Ribosomal_Su5_D2-typ_SF"/>
</dbReference>
<dbReference type="InterPro" id="IPR013750">
    <property type="entry name" value="GHMP_kinase_C_dom"/>
</dbReference>
<comment type="caution">
    <text evidence="13">The sequence shown here is derived from an EMBL/GenBank/DDBJ whole genome shotgun (WGS) entry which is preliminary data.</text>
</comment>
<keyword evidence="9" id="KW-0414">Isoprene biosynthesis</keyword>
<keyword evidence="7 9" id="KW-0067">ATP-binding</keyword>
<evidence type="ECO:0000256" key="9">
    <source>
        <dbReference type="HAMAP-Rule" id="MF_00061"/>
    </source>
</evidence>
<gene>
    <name evidence="9" type="primary">ispE</name>
    <name evidence="13" type="ORF">IAC57_06095</name>
</gene>
<dbReference type="SUPFAM" id="SSF54211">
    <property type="entry name" value="Ribosomal protein S5 domain 2-like"/>
    <property type="match status" value="1"/>
</dbReference>
<evidence type="ECO:0000313" key="13">
    <source>
        <dbReference type="EMBL" id="HIU59656.1"/>
    </source>
</evidence>
<dbReference type="GO" id="GO:0016114">
    <property type="term" value="P:terpenoid biosynthetic process"/>
    <property type="evidence" value="ECO:0007669"/>
    <property type="project" value="InterPro"/>
</dbReference>
<dbReference type="Pfam" id="PF08544">
    <property type="entry name" value="GHMP_kinases_C"/>
    <property type="match status" value="1"/>
</dbReference>
<dbReference type="EMBL" id="DVMZ01000168">
    <property type="protein sequence ID" value="HIU59656.1"/>
    <property type="molecule type" value="Genomic_DNA"/>
</dbReference>
<evidence type="ECO:0000259" key="12">
    <source>
        <dbReference type="Pfam" id="PF08544"/>
    </source>
</evidence>
<evidence type="ECO:0000256" key="4">
    <source>
        <dbReference type="ARBA" id="ARBA00022679"/>
    </source>
</evidence>
<feature type="active site" evidence="9">
    <location>
        <position position="11"/>
    </location>
</feature>
<evidence type="ECO:0000256" key="5">
    <source>
        <dbReference type="ARBA" id="ARBA00022741"/>
    </source>
</evidence>
<dbReference type="EC" id="2.7.1.148" evidence="2 9"/>
<keyword evidence="5 9" id="KW-0547">Nucleotide-binding</keyword>
<dbReference type="InterPro" id="IPR006204">
    <property type="entry name" value="GHMP_kinase_N_dom"/>
</dbReference>
<dbReference type="Pfam" id="PF00288">
    <property type="entry name" value="GHMP_kinases_N"/>
    <property type="match status" value="1"/>
</dbReference>
<dbReference type="SUPFAM" id="SSF55060">
    <property type="entry name" value="GHMP Kinase, C-terminal domain"/>
    <property type="match status" value="1"/>
</dbReference>
<dbReference type="Gene3D" id="3.30.70.890">
    <property type="entry name" value="GHMP kinase, C-terminal domain"/>
    <property type="match status" value="1"/>
</dbReference>
<comment type="catalytic activity">
    <reaction evidence="9">
        <text>4-CDP-2-C-methyl-D-erythritol + ATP = 4-CDP-2-C-methyl-D-erythritol 2-phosphate + ADP + H(+)</text>
        <dbReference type="Rhea" id="RHEA:18437"/>
        <dbReference type="ChEBI" id="CHEBI:15378"/>
        <dbReference type="ChEBI" id="CHEBI:30616"/>
        <dbReference type="ChEBI" id="CHEBI:57823"/>
        <dbReference type="ChEBI" id="CHEBI:57919"/>
        <dbReference type="ChEBI" id="CHEBI:456216"/>
        <dbReference type="EC" id="2.7.1.148"/>
    </reaction>
</comment>
<dbReference type="AlphaFoldDB" id="A0A9D1MGB3"/>
<protein>
    <recommendedName>
        <fullName evidence="3 9">4-diphosphocytidyl-2-C-methyl-D-erythritol kinase</fullName>
        <shortName evidence="9">CMK</shortName>
        <ecNumber evidence="2 9">2.7.1.148</ecNumber>
    </recommendedName>
    <alternativeName>
        <fullName evidence="8 9">4-(cytidine-5'-diphospho)-2-C-methyl-D-erythritol kinase</fullName>
    </alternativeName>
</protein>
<reference evidence="13" key="1">
    <citation type="submission" date="2020-10" db="EMBL/GenBank/DDBJ databases">
        <authorList>
            <person name="Gilroy R."/>
        </authorList>
    </citation>
    <scope>NUCLEOTIDE SEQUENCE</scope>
    <source>
        <strain evidence="13">11687</strain>
    </source>
</reference>
<dbReference type="PIRSF" id="PIRSF010376">
    <property type="entry name" value="IspE"/>
    <property type="match status" value="1"/>
</dbReference>
<dbReference type="InterPro" id="IPR004424">
    <property type="entry name" value="IspE"/>
</dbReference>
<dbReference type="PANTHER" id="PTHR43527">
    <property type="entry name" value="4-DIPHOSPHOCYTIDYL-2-C-METHYL-D-ERYTHRITOL KINASE, CHLOROPLASTIC"/>
    <property type="match status" value="1"/>
</dbReference>
<evidence type="ECO:0000259" key="11">
    <source>
        <dbReference type="Pfam" id="PF00288"/>
    </source>
</evidence>
<dbReference type="PANTHER" id="PTHR43527:SF2">
    <property type="entry name" value="4-DIPHOSPHOCYTIDYL-2-C-METHYL-D-ERYTHRITOL KINASE, CHLOROPLASTIC"/>
    <property type="match status" value="1"/>
</dbReference>
<feature type="region of interest" description="Disordered" evidence="10">
    <location>
        <begin position="286"/>
        <end position="321"/>
    </location>
</feature>
<evidence type="ECO:0000256" key="3">
    <source>
        <dbReference type="ARBA" id="ARBA00017473"/>
    </source>
</evidence>
<dbReference type="HAMAP" id="MF_00061">
    <property type="entry name" value="IspE"/>
    <property type="match status" value="1"/>
</dbReference>
<comment type="caution">
    <text evidence="9">Lacks conserved residue(s) required for the propagation of feature annotation.</text>
</comment>
<evidence type="ECO:0000256" key="1">
    <source>
        <dbReference type="ARBA" id="ARBA00009684"/>
    </source>
</evidence>
<sequence>MNTVKIKAYAKINLTLDVTGVSEGYHLLDSFVASISLYDLLVVRKRKDKLVSVTMHGMDSEGIPPESNNAFRAGEAFVRRFSTTGADITVYKNIPMGAGLGGSSADAAGVLSALAALYGADEEALGELADASGSDTRYMLRGGYARLRGRGNLISPVPGEGKKLYFLLICPQTSVSSGACYREFDRAPSRASLTEPCIDAFLRGDEEETGRYLSNALYPAAIRLNEDVEKAYAEARGFSPLGVTMTGSGSCVAALFATKELCEWAKSRYRGKFRTYVAETVVPPLPGRKKSVGGGLRSPFALSEEEKEAAGYPGDPGRSGT</sequence>
<feature type="domain" description="GHMP kinase N-terminal" evidence="11">
    <location>
        <begin position="70"/>
        <end position="133"/>
    </location>
</feature>
<dbReference type="Gene3D" id="3.30.230.10">
    <property type="match status" value="1"/>
</dbReference>
<evidence type="ECO:0000313" key="14">
    <source>
        <dbReference type="Proteomes" id="UP000824081"/>
    </source>
</evidence>
<comment type="pathway">
    <text evidence="9">Isoprenoid biosynthesis; isopentenyl diphosphate biosynthesis via DXP pathway; isopentenyl diphosphate from 1-deoxy-D-xylulose 5-phosphate: step 3/6.</text>
</comment>
<evidence type="ECO:0000256" key="10">
    <source>
        <dbReference type="SAM" id="MobiDB-lite"/>
    </source>
</evidence>
<dbReference type="InterPro" id="IPR014721">
    <property type="entry name" value="Ribsml_uS5_D2-typ_fold_subgr"/>
</dbReference>
<feature type="active site" evidence="9">
    <location>
        <position position="135"/>
    </location>
</feature>
<proteinExistence type="inferred from homology"/>
<accession>A0A9D1MGB3</accession>
<dbReference type="GO" id="GO:0019288">
    <property type="term" value="P:isopentenyl diphosphate biosynthetic process, methylerythritol 4-phosphate pathway"/>
    <property type="evidence" value="ECO:0007669"/>
    <property type="project" value="UniProtKB-UniRule"/>
</dbReference>
<evidence type="ECO:0000256" key="6">
    <source>
        <dbReference type="ARBA" id="ARBA00022777"/>
    </source>
</evidence>
<reference evidence="13" key="2">
    <citation type="journal article" date="2021" name="PeerJ">
        <title>Extensive microbial diversity within the chicken gut microbiome revealed by metagenomics and culture.</title>
        <authorList>
            <person name="Gilroy R."/>
            <person name="Ravi A."/>
            <person name="Getino M."/>
            <person name="Pursley I."/>
            <person name="Horton D.L."/>
            <person name="Alikhan N.F."/>
            <person name="Baker D."/>
            <person name="Gharbi K."/>
            <person name="Hall N."/>
            <person name="Watson M."/>
            <person name="Adriaenssens E.M."/>
            <person name="Foster-Nyarko E."/>
            <person name="Jarju S."/>
            <person name="Secka A."/>
            <person name="Antonio M."/>
            <person name="Oren A."/>
            <person name="Chaudhuri R.R."/>
            <person name="La Ragione R."/>
            <person name="Hildebrand F."/>
            <person name="Pallen M.J."/>
        </authorList>
    </citation>
    <scope>NUCLEOTIDE SEQUENCE</scope>
    <source>
        <strain evidence="13">11687</strain>
    </source>
</reference>
<keyword evidence="4 9" id="KW-0808">Transferase</keyword>
<evidence type="ECO:0000256" key="2">
    <source>
        <dbReference type="ARBA" id="ARBA00012052"/>
    </source>
</evidence>
<comment type="similarity">
    <text evidence="1 9">Belongs to the GHMP kinase family. IspE subfamily.</text>
</comment>
<dbReference type="Proteomes" id="UP000824081">
    <property type="component" value="Unassembled WGS sequence"/>
</dbReference>
<feature type="domain" description="GHMP kinase C-terminal" evidence="12">
    <location>
        <begin position="198"/>
        <end position="260"/>
    </location>
</feature>
<dbReference type="GO" id="GO:0050515">
    <property type="term" value="F:4-(cytidine 5'-diphospho)-2-C-methyl-D-erythritol kinase activity"/>
    <property type="evidence" value="ECO:0007669"/>
    <property type="project" value="UniProtKB-UniRule"/>
</dbReference>
<name>A0A9D1MGB3_9FIRM</name>
<dbReference type="GO" id="GO:0005524">
    <property type="term" value="F:ATP binding"/>
    <property type="evidence" value="ECO:0007669"/>
    <property type="project" value="UniProtKB-UniRule"/>
</dbReference>
<comment type="function">
    <text evidence="9">Catalyzes the phosphorylation of the position 2 hydroxy group of 4-diphosphocytidyl-2C-methyl-D-erythritol.</text>
</comment>
<evidence type="ECO:0000256" key="7">
    <source>
        <dbReference type="ARBA" id="ARBA00022840"/>
    </source>
</evidence>
<evidence type="ECO:0000256" key="8">
    <source>
        <dbReference type="ARBA" id="ARBA00032554"/>
    </source>
</evidence>
<dbReference type="InterPro" id="IPR036554">
    <property type="entry name" value="GHMP_kinase_C_sf"/>
</dbReference>
<organism evidence="13 14">
    <name type="scientific">Candidatus Scatosoma pullistercoris</name>
    <dbReference type="NCBI Taxonomy" id="2840934"/>
    <lineage>
        <taxon>Bacteria</taxon>
        <taxon>Bacillati</taxon>
        <taxon>Bacillota</taxon>
        <taxon>Clostridia</taxon>
        <taxon>Candidatus Scatosoma</taxon>
    </lineage>
</organism>